<reference evidence="2 3" key="1">
    <citation type="submission" date="2019-03" db="EMBL/GenBank/DDBJ databases">
        <title>Single cell metagenomics reveals metabolic interactions within the superorganism composed of flagellate Streblomastix strix and complex community of Bacteroidetes bacteria on its surface.</title>
        <authorList>
            <person name="Treitli S.C."/>
            <person name="Kolisko M."/>
            <person name="Husnik F."/>
            <person name="Keeling P."/>
            <person name="Hampl V."/>
        </authorList>
    </citation>
    <scope>NUCLEOTIDE SEQUENCE [LARGE SCALE GENOMIC DNA]</scope>
    <source>
        <strain evidence="2">ST1C</strain>
    </source>
</reference>
<organism evidence="2 3">
    <name type="scientific">Streblomastix strix</name>
    <dbReference type="NCBI Taxonomy" id="222440"/>
    <lineage>
        <taxon>Eukaryota</taxon>
        <taxon>Metamonada</taxon>
        <taxon>Preaxostyla</taxon>
        <taxon>Oxymonadida</taxon>
        <taxon>Streblomastigidae</taxon>
        <taxon>Streblomastix</taxon>
    </lineage>
</organism>
<name>A0A5J4W495_9EUKA</name>
<evidence type="ECO:0008006" key="4">
    <source>
        <dbReference type="Google" id="ProtNLM"/>
    </source>
</evidence>
<comment type="caution">
    <text evidence="2">The sequence shown here is derived from an EMBL/GenBank/DDBJ whole genome shotgun (WGS) entry which is preliminary data.</text>
</comment>
<gene>
    <name evidence="2" type="ORF">EZS28_015066</name>
</gene>
<sequence>MLKEESEEGIIMQIQQDQEKWWNHTFLIKKPNGTWRKILDASKLNKEIEKLHIKIHGPEEVQYLTNQMDYAKSIDFKSAFHHITVSPNSRLYLIFKNNENIGAIRMDNISRQMRKGTEIDNNIPGMDMKPEGNEYKNERQREDKITNSVDRHIKLRQTRDKKSVFVSIRIRQIEDINAKNNIMGLDNDSKQVNDQGTEFVEKENRVISNQNLYGTENEGQRSKTSTRQCGRLPSGPVADLGRDLLMKCMMKKEYSKEVVNLLFKGQRFNTVKNDFYSLALLQDWLDIERITIDEMIKNDAEVILTEVTEFHIKQNNSVAKAKSHKACLTAMLSLICKENLAVSTISKLINKALAKWINPLKEISKNQEHSICFFRPNEIAEIRLKFFNVNKTENQASLILASKQVKVIETYEKQFPKGIDFLLWHKGFNKPNYYIRHQFTTNKAFKRTEDNRSISIFNMTLCNNRVGKARYP</sequence>
<protein>
    <recommendedName>
        <fullName evidence="4">Reverse transcriptase domain-containing protein</fullName>
    </recommendedName>
</protein>
<proteinExistence type="predicted"/>
<feature type="compositionally biased region" description="Basic and acidic residues" evidence="1">
    <location>
        <begin position="128"/>
        <end position="141"/>
    </location>
</feature>
<dbReference type="AlphaFoldDB" id="A0A5J4W495"/>
<dbReference type="Proteomes" id="UP000324800">
    <property type="component" value="Unassembled WGS sequence"/>
</dbReference>
<evidence type="ECO:0000256" key="1">
    <source>
        <dbReference type="SAM" id="MobiDB-lite"/>
    </source>
</evidence>
<evidence type="ECO:0000313" key="2">
    <source>
        <dbReference type="EMBL" id="KAA6389406.1"/>
    </source>
</evidence>
<dbReference type="InterPro" id="IPR043128">
    <property type="entry name" value="Rev_trsase/Diguanyl_cyclase"/>
</dbReference>
<dbReference type="Gene3D" id="3.10.10.10">
    <property type="entry name" value="HIV Type 1 Reverse Transcriptase, subunit A, domain 1"/>
    <property type="match status" value="1"/>
</dbReference>
<dbReference type="EMBL" id="SNRW01003601">
    <property type="protein sequence ID" value="KAA6389406.1"/>
    <property type="molecule type" value="Genomic_DNA"/>
</dbReference>
<dbReference type="SUPFAM" id="SSF56672">
    <property type="entry name" value="DNA/RNA polymerases"/>
    <property type="match status" value="1"/>
</dbReference>
<dbReference type="InterPro" id="IPR043502">
    <property type="entry name" value="DNA/RNA_pol_sf"/>
</dbReference>
<feature type="region of interest" description="Disordered" evidence="1">
    <location>
        <begin position="118"/>
        <end position="141"/>
    </location>
</feature>
<evidence type="ECO:0000313" key="3">
    <source>
        <dbReference type="Proteomes" id="UP000324800"/>
    </source>
</evidence>
<dbReference type="Gene3D" id="3.30.70.270">
    <property type="match status" value="1"/>
</dbReference>
<accession>A0A5J4W495</accession>